<dbReference type="InterPro" id="IPR011010">
    <property type="entry name" value="DNA_brk_join_enz"/>
</dbReference>
<evidence type="ECO:0000256" key="1">
    <source>
        <dbReference type="ARBA" id="ARBA00023125"/>
    </source>
</evidence>
<dbReference type="InterPro" id="IPR010998">
    <property type="entry name" value="Integrase_recombinase_N"/>
</dbReference>
<evidence type="ECO:0000313" key="5">
    <source>
        <dbReference type="Proteomes" id="UP000838748"/>
    </source>
</evidence>
<dbReference type="RefSeq" id="WP_237360092.1">
    <property type="nucleotide sequence ID" value="NZ_CAKLDM010000001.1"/>
</dbReference>
<dbReference type="SUPFAM" id="SSF56349">
    <property type="entry name" value="DNA breaking-rejoining enzymes"/>
    <property type="match status" value="1"/>
</dbReference>
<keyword evidence="5" id="KW-1185">Reference proteome</keyword>
<dbReference type="EMBL" id="CAKLDM010000001">
    <property type="protein sequence ID" value="CAH0536809.1"/>
    <property type="molecule type" value="Genomic_DNA"/>
</dbReference>
<protein>
    <recommendedName>
        <fullName evidence="3">Tyr recombinase domain-containing protein</fullName>
    </recommendedName>
</protein>
<proteinExistence type="predicted"/>
<dbReference type="Gene3D" id="1.10.443.10">
    <property type="entry name" value="Intergrase catalytic core"/>
    <property type="match status" value="1"/>
</dbReference>
<dbReference type="InterPro" id="IPR013762">
    <property type="entry name" value="Integrase-like_cat_sf"/>
</dbReference>
<gene>
    <name evidence="4" type="ORF">VMF7928_00699</name>
</gene>
<comment type="caution">
    <text evidence="4">The sequence shown here is derived from an EMBL/GenBank/DDBJ whole genome shotgun (WGS) entry which is preliminary data.</text>
</comment>
<evidence type="ECO:0000256" key="2">
    <source>
        <dbReference type="ARBA" id="ARBA00023172"/>
    </source>
</evidence>
<dbReference type="InterPro" id="IPR002104">
    <property type="entry name" value="Integrase_catalytic"/>
</dbReference>
<dbReference type="SUPFAM" id="SSF47823">
    <property type="entry name" value="lambda integrase-like, N-terminal domain"/>
    <property type="match status" value="1"/>
</dbReference>
<accession>A0ABM9A050</accession>
<keyword evidence="2" id="KW-0233">DNA recombination</keyword>
<evidence type="ECO:0000313" key="4">
    <source>
        <dbReference type="EMBL" id="CAH0536809.1"/>
    </source>
</evidence>
<evidence type="ECO:0000259" key="3">
    <source>
        <dbReference type="Pfam" id="PF00589"/>
    </source>
</evidence>
<dbReference type="Pfam" id="PF00589">
    <property type="entry name" value="Phage_integrase"/>
    <property type="match status" value="1"/>
</dbReference>
<keyword evidence="1" id="KW-0238">DNA-binding</keyword>
<reference evidence="4" key="1">
    <citation type="submission" date="2021-11" db="EMBL/GenBank/DDBJ databases">
        <authorList>
            <person name="Rodrigo-Torres L."/>
            <person name="Arahal R. D."/>
            <person name="Lucena T."/>
        </authorList>
    </citation>
    <scope>NUCLEOTIDE SEQUENCE</scope>
    <source>
        <strain evidence="4">CECT 7928</strain>
    </source>
</reference>
<sequence>MTARRSQFELRDTLYGKLDERWKGRKSALERFKVTLPDIRDCIDPSLPNFNDVLSRWNRFDRERHGISANSLKMLATCIRTWDSYCARNGAYSIPVNTEFFMSFLMDKVFEGKSVNTIKQYYAQLCYFFGLFEDITPLHGKEIRGFLKSLINDEADISGRMIQPKQASAFRKHDFDRLTVIVDQSNLLQRRDLALVATAYATMLREGELGKVRKKHVDVHSDCKVLISRVRSKTTTTVKPKLIQNEFAQVFLKFYLPFSKHLEDDDYIFSHMSKRGRALNPTVPCSGRAVDSAFQRLYRLLLNDGHQFASTCERPWSGHSGRVGGVQDGYLIKNLSITQLMQSGDWTSVQMPMRYLRNIDTEDLATVSLQI</sequence>
<name>A0ABM9A050_9VIBR</name>
<organism evidence="4 5">
    <name type="scientific">Vibrio marisflavi CECT 7928</name>
    <dbReference type="NCBI Taxonomy" id="634439"/>
    <lineage>
        <taxon>Bacteria</taxon>
        <taxon>Pseudomonadati</taxon>
        <taxon>Pseudomonadota</taxon>
        <taxon>Gammaproteobacteria</taxon>
        <taxon>Vibrionales</taxon>
        <taxon>Vibrionaceae</taxon>
        <taxon>Vibrio</taxon>
    </lineage>
</organism>
<dbReference type="Gene3D" id="1.10.150.130">
    <property type="match status" value="1"/>
</dbReference>
<feature type="domain" description="Tyr recombinase" evidence="3">
    <location>
        <begin position="174"/>
        <end position="358"/>
    </location>
</feature>
<dbReference type="Proteomes" id="UP000838748">
    <property type="component" value="Unassembled WGS sequence"/>
</dbReference>